<accession>A0A239AL79</accession>
<sequence>MKRVLTLVATVGAMVASGLAFAYDGQTCKEAGNCWQAKPGYPEKIAGSKYDPKHDAAELSKQEAAIKAIDERNAKRIANAKATGTFKFDVK</sequence>
<name>A0A239AL79_9PROT</name>
<dbReference type="EMBL" id="FZOA01000008">
    <property type="protein sequence ID" value="SNR96426.1"/>
    <property type="molecule type" value="Genomic_DNA"/>
</dbReference>
<dbReference type="AlphaFoldDB" id="A0A239AL79"/>
<organism evidence="4 5">
    <name type="scientific">Methylobacillus rhizosphaerae</name>
    <dbReference type="NCBI Taxonomy" id="551994"/>
    <lineage>
        <taxon>Bacteria</taxon>
        <taxon>Pseudomonadati</taxon>
        <taxon>Pseudomonadota</taxon>
        <taxon>Betaproteobacteria</taxon>
        <taxon>Nitrosomonadales</taxon>
        <taxon>Methylophilaceae</taxon>
        <taxon>Methylobacillus</taxon>
    </lineage>
</organism>
<keyword evidence="5" id="KW-1185">Reference proteome</keyword>
<dbReference type="GO" id="GO:0052933">
    <property type="term" value="F:alcohol dehydrogenase (cytochrome c(L)) activity"/>
    <property type="evidence" value="ECO:0007669"/>
    <property type="project" value="UniProtKB-UniRule"/>
</dbReference>
<comment type="function">
    <text evidence="1">Catalyzes the oxidation of primary alcohols including methanol.</text>
</comment>
<keyword evidence="2" id="KW-1015">Disulfide bond</keyword>
<reference evidence="5" key="1">
    <citation type="submission" date="2017-06" db="EMBL/GenBank/DDBJ databases">
        <authorList>
            <person name="Varghese N."/>
            <person name="Submissions S."/>
        </authorList>
    </citation>
    <scope>NUCLEOTIDE SEQUENCE [LARGE SCALE GENOMIC DNA]</scope>
    <source>
        <strain evidence="5">Ca-68</strain>
    </source>
</reference>
<evidence type="ECO:0000313" key="4">
    <source>
        <dbReference type="EMBL" id="SNR96426.1"/>
    </source>
</evidence>
<dbReference type="Pfam" id="PF02315">
    <property type="entry name" value="MDH"/>
    <property type="match status" value="1"/>
</dbReference>
<dbReference type="EC" id="1.1.2.7" evidence="1"/>
<gene>
    <name evidence="4" type="ORF">SAMN05192560_1991</name>
</gene>
<keyword evidence="3" id="KW-0732">Signal</keyword>
<keyword evidence="1" id="KW-0485">Methanol utilization</keyword>
<feature type="chain" id="PRO_5012172843" description="Methanol dehydrogenase [cytochrome c] subunit 2" evidence="3">
    <location>
        <begin position="23"/>
        <end position="91"/>
    </location>
</feature>
<dbReference type="InterPro" id="IPR003420">
    <property type="entry name" value="Meth_DH_bsu"/>
</dbReference>
<evidence type="ECO:0000256" key="1">
    <source>
        <dbReference type="PIRNR" id="PIRNR029163"/>
    </source>
</evidence>
<dbReference type="RefSeq" id="WP_089376075.1">
    <property type="nucleotide sequence ID" value="NZ_FZOA01000008.1"/>
</dbReference>
<dbReference type="OrthoDB" id="8686491at2"/>
<feature type="disulfide bond" evidence="2">
    <location>
        <begin position="28"/>
        <end position="34"/>
    </location>
</feature>
<dbReference type="InterPro" id="IPR036557">
    <property type="entry name" value="Meth_DH_bsu_sf"/>
</dbReference>
<comment type="similarity">
    <text evidence="1">Belongs to the methanol dehydrogenase subunit 2 family.</text>
</comment>
<dbReference type="Gene3D" id="4.10.160.10">
    <property type="entry name" value="Methanol dehydrogenase, beta subunit"/>
    <property type="match status" value="1"/>
</dbReference>
<evidence type="ECO:0000313" key="5">
    <source>
        <dbReference type="Proteomes" id="UP000198305"/>
    </source>
</evidence>
<evidence type="ECO:0000256" key="2">
    <source>
        <dbReference type="PIRSR" id="PIRSR029163-50"/>
    </source>
</evidence>
<keyword evidence="1" id="KW-0560">Oxidoreductase</keyword>
<dbReference type="SUPFAM" id="SSF48666">
    <property type="entry name" value="Methanol dehydrogenase subunit"/>
    <property type="match status" value="1"/>
</dbReference>
<dbReference type="GO" id="GO:0004022">
    <property type="term" value="F:alcohol dehydrogenase (NAD+) activity"/>
    <property type="evidence" value="ECO:0007669"/>
    <property type="project" value="UniProtKB-UniRule"/>
</dbReference>
<comment type="subunit">
    <text evidence="1">Heterotetramer composed of 2 alpha and 2 beta subunits.</text>
</comment>
<feature type="signal peptide" evidence="3">
    <location>
        <begin position="1"/>
        <end position="22"/>
    </location>
</feature>
<comment type="catalytic activity">
    <reaction evidence="1">
        <text>2 Fe(III)-[cytochrome cL] + a primary alcohol = 2 Fe(II)-[cytochrome cL] + an aldehyde + 2 H(+)</text>
        <dbReference type="Rhea" id="RHEA:51004"/>
        <dbReference type="Rhea" id="RHEA-COMP:12863"/>
        <dbReference type="Rhea" id="RHEA-COMP:12864"/>
        <dbReference type="ChEBI" id="CHEBI:15378"/>
        <dbReference type="ChEBI" id="CHEBI:15734"/>
        <dbReference type="ChEBI" id="CHEBI:17478"/>
        <dbReference type="ChEBI" id="CHEBI:29033"/>
        <dbReference type="ChEBI" id="CHEBI:29034"/>
        <dbReference type="EC" id="1.1.2.7"/>
    </reaction>
</comment>
<dbReference type="Proteomes" id="UP000198305">
    <property type="component" value="Unassembled WGS sequence"/>
</dbReference>
<proteinExistence type="inferred from homology"/>
<protein>
    <recommendedName>
        <fullName evidence="1">Methanol dehydrogenase [cytochrome c] subunit 2</fullName>
        <ecNumber evidence="1">1.1.2.7</ecNumber>
    </recommendedName>
    <alternativeName>
        <fullName evidence="1">MDH small subunit beta</fullName>
    </alternativeName>
    <alternativeName>
        <fullName evidence="1">MDH-associated peptide</fullName>
    </alternativeName>
    <alternativeName>
        <fullName evidence="1">MEDH</fullName>
    </alternativeName>
</protein>
<dbReference type="GO" id="GO:0015946">
    <property type="term" value="P:methanol oxidation"/>
    <property type="evidence" value="ECO:0007669"/>
    <property type="project" value="UniProtKB-UniRule"/>
</dbReference>
<dbReference type="PIRSF" id="PIRSF029163">
    <property type="entry name" value="Meth_DH_beta"/>
    <property type="match status" value="1"/>
</dbReference>
<evidence type="ECO:0000256" key="3">
    <source>
        <dbReference type="SAM" id="SignalP"/>
    </source>
</evidence>